<feature type="coiled-coil region" evidence="1">
    <location>
        <begin position="15"/>
        <end position="81"/>
    </location>
</feature>
<sequence>DMKTYYGAVKSLNNLQEETKEAKALKSSLPDLQIQKQLLEQQLQQEREKFEQEKNAAKIERERLEQEMAKLKFNYEFSKAALHKVEKELAEKQKPQNHTFKRTF</sequence>
<organism evidence="2 3">
    <name type="scientific">Arcicella aurantiaca</name>
    <dbReference type="NCBI Taxonomy" id="591202"/>
    <lineage>
        <taxon>Bacteria</taxon>
        <taxon>Pseudomonadati</taxon>
        <taxon>Bacteroidota</taxon>
        <taxon>Cytophagia</taxon>
        <taxon>Cytophagales</taxon>
        <taxon>Flectobacillaceae</taxon>
        <taxon>Arcicella</taxon>
    </lineage>
</organism>
<dbReference type="RefSeq" id="WP_211321277.1">
    <property type="nucleotide sequence ID" value="NZ_QGGO01000059.1"/>
</dbReference>
<dbReference type="EMBL" id="QGGO01000059">
    <property type="protein sequence ID" value="PWK15458.1"/>
    <property type="molecule type" value="Genomic_DNA"/>
</dbReference>
<name>A0A316DCJ8_9BACT</name>
<dbReference type="Proteomes" id="UP000245489">
    <property type="component" value="Unassembled WGS sequence"/>
</dbReference>
<keyword evidence="1" id="KW-0175">Coiled coil</keyword>
<dbReference type="AlphaFoldDB" id="A0A316DCJ8"/>
<evidence type="ECO:0000256" key="1">
    <source>
        <dbReference type="SAM" id="Coils"/>
    </source>
</evidence>
<accession>A0A316DCJ8</accession>
<keyword evidence="3" id="KW-1185">Reference proteome</keyword>
<feature type="non-terminal residue" evidence="2">
    <location>
        <position position="1"/>
    </location>
</feature>
<evidence type="ECO:0000313" key="3">
    <source>
        <dbReference type="Proteomes" id="UP000245489"/>
    </source>
</evidence>
<reference evidence="2 3" key="1">
    <citation type="submission" date="2018-05" db="EMBL/GenBank/DDBJ databases">
        <title>Genomic Encyclopedia of Archaeal and Bacterial Type Strains, Phase II (KMG-II): from individual species to whole genera.</title>
        <authorList>
            <person name="Goeker M."/>
        </authorList>
    </citation>
    <scope>NUCLEOTIDE SEQUENCE [LARGE SCALE GENOMIC DNA]</scope>
    <source>
        <strain evidence="2 3">DSM 22214</strain>
    </source>
</reference>
<protein>
    <submittedName>
        <fullName evidence="2">Uncharacterized protein</fullName>
    </submittedName>
</protein>
<evidence type="ECO:0000313" key="2">
    <source>
        <dbReference type="EMBL" id="PWK15458.1"/>
    </source>
</evidence>
<proteinExistence type="predicted"/>
<comment type="caution">
    <text evidence="2">The sequence shown here is derived from an EMBL/GenBank/DDBJ whole genome shotgun (WGS) entry which is preliminary data.</text>
</comment>
<gene>
    <name evidence="2" type="ORF">LV89_04984</name>
</gene>